<evidence type="ECO:0000256" key="9">
    <source>
        <dbReference type="ARBA" id="ARBA00022801"/>
    </source>
</evidence>
<sequence>MSINSDLIKKLDNKTKDVFISSVTICLKLLENIINNPREEKYRKFKKSNPKISKELLTLDGMEEFLLSLGFELTENEEFILRRGGMGVISKLKNYRDALQNQLELIRNPPTNDEIKLNDDKREISIMTCDIKALKPFHERISFPSIITSSNQFLRQLEQLSDSVMQYDDVQLQKSALNLIPTEKLKMKAIENLRKFQKLIKEKEILDDEPPLDDFFLEELAAWFKNEFFTWVNNMPCRICKEEDTKACGMIMRSSVRVEQYMCTRCKVITEFPRYNDIEKLLITRMGRCGESANLFTFICRCFKYDARYIFCTGDHVWTEVYYYSKKRFVHVDPSENIFDSPYMYEKGWHKKLDYVLAFSCDDVQDVSWRYSNEHEEMKKRRKNCTENELMSTILELRRKRQSNLSNARKKFLSLRTMAELSEMMTTREPTINELKGRSSGSLAWRLERGEINTSSNKFVFEIKAVEENAKKFNLRYSSAKDCYERFVNPHDIEKINVWKTCVYQFENIFRKIEHDHKMTYLSRTEESENGMIEWKFNFKNAQIKSIDLKFDTKTFESGCIRLNYVDPNGKFLETKDDLIGLNGFGIVANLSGGNGDCAWQHSQLFREKLNSNIFSFSLSIEFI</sequence>
<keyword evidence="10" id="KW-0862">Zinc</keyword>
<dbReference type="Gene3D" id="2.20.25.10">
    <property type="match status" value="1"/>
</dbReference>
<keyword evidence="16" id="KW-1185">Reference proteome</keyword>
<dbReference type="SUPFAM" id="SSF49785">
    <property type="entry name" value="Galactose-binding domain-like"/>
    <property type="match status" value="1"/>
</dbReference>
<dbReference type="GO" id="GO:0005634">
    <property type="term" value="C:nucleus"/>
    <property type="evidence" value="ECO:0007669"/>
    <property type="project" value="TreeGrafter"/>
</dbReference>
<dbReference type="InterPro" id="IPR008979">
    <property type="entry name" value="Galactose-bd-like_sf"/>
</dbReference>
<dbReference type="Gene3D" id="2.60.120.1020">
    <property type="entry name" value="Peptide N glycanase, PAW domain"/>
    <property type="match status" value="1"/>
</dbReference>
<comment type="function">
    <text evidence="11">Specifically deglycosylates the denatured form of N-linked glycoproteins in the cytoplasm and assists their proteasome-mediated degradation. Cleaves the beta-aspartyl-glucosamine (GlcNAc) of the glycan and the amide side chain of Asn, converting Asn to Asp. Prefers proteins containing high-mannose over those bearing complex type oligosaccharides. Can recognize misfolded proteins in the endoplasmic reticulum that are exported to the cytosol to be destroyed and deglycosylate them, while it has no activity toward native proteins. Deglycosylation is a prerequisite for subsequent proteasome-mediated degradation of some, but not all, misfolded glycoproteins.</text>
</comment>
<dbReference type="InterPro" id="IPR018997">
    <property type="entry name" value="PUB_domain"/>
</dbReference>
<dbReference type="Pfam" id="PF09409">
    <property type="entry name" value="PUB"/>
    <property type="match status" value="1"/>
</dbReference>
<dbReference type="AlphaFoldDB" id="A0A9J6C4X5"/>
<dbReference type="OrthoDB" id="409136at2759"/>
<evidence type="ECO:0000256" key="6">
    <source>
        <dbReference type="ARBA" id="ARBA00018546"/>
    </source>
</evidence>
<dbReference type="Proteomes" id="UP001107558">
    <property type="component" value="Chromosome 2"/>
</dbReference>
<dbReference type="EMBL" id="JADBJN010000002">
    <property type="protein sequence ID" value="KAG5676904.1"/>
    <property type="molecule type" value="Genomic_DNA"/>
</dbReference>
<dbReference type="PROSITE" id="PS51398">
    <property type="entry name" value="PAW"/>
    <property type="match status" value="1"/>
</dbReference>
<evidence type="ECO:0000256" key="5">
    <source>
        <dbReference type="ARBA" id="ARBA00012158"/>
    </source>
</evidence>
<protein>
    <recommendedName>
        <fullName evidence="6">Peptide-N(4)-(N-acetyl-beta-glucosaminyl)asparagine amidase</fullName>
        <ecNumber evidence="5">3.5.1.52</ecNumber>
    </recommendedName>
    <alternativeName>
        <fullName evidence="12">Peptide:N-glycanase</fullName>
    </alternativeName>
</protein>
<dbReference type="PANTHER" id="PTHR12143">
    <property type="entry name" value="PEPTIDE N-GLYCANASE PNGASE -RELATED"/>
    <property type="match status" value="1"/>
</dbReference>
<dbReference type="PANTHER" id="PTHR12143:SF19">
    <property type="entry name" value="PEPTIDE-N(4)-(N-ACETYL-BETA-GLUCOSAMINYL)ASPARAGINE AMIDASE"/>
    <property type="match status" value="1"/>
</dbReference>
<dbReference type="CDD" id="cd09212">
    <property type="entry name" value="PUB"/>
    <property type="match status" value="1"/>
</dbReference>
<evidence type="ECO:0000256" key="12">
    <source>
        <dbReference type="ARBA" id="ARBA00032901"/>
    </source>
</evidence>
<keyword evidence="9" id="KW-0378">Hydrolase</keyword>
<dbReference type="EC" id="3.5.1.52" evidence="5"/>
<dbReference type="Pfam" id="PF01841">
    <property type="entry name" value="Transglut_core"/>
    <property type="match status" value="1"/>
</dbReference>
<evidence type="ECO:0000256" key="7">
    <source>
        <dbReference type="ARBA" id="ARBA00022490"/>
    </source>
</evidence>
<gene>
    <name evidence="15" type="ORF">PVAND_006707</name>
</gene>
<dbReference type="InterPro" id="IPR050883">
    <property type="entry name" value="PNGase"/>
</dbReference>
<dbReference type="SMART" id="SM00580">
    <property type="entry name" value="PUG"/>
    <property type="match status" value="1"/>
</dbReference>
<dbReference type="GO" id="GO:0006516">
    <property type="term" value="P:glycoprotein catabolic process"/>
    <property type="evidence" value="ECO:0007669"/>
    <property type="project" value="InterPro"/>
</dbReference>
<evidence type="ECO:0000313" key="15">
    <source>
        <dbReference type="EMBL" id="KAG5676904.1"/>
    </source>
</evidence>
<evidence type="ECO:0000256" key="8">
    <source>
        <dbReference type="ARBA" id="ARBA00022723"/>
    </source>
</evidence>
<dbReference type="GO" id="GO:0046872">
    <property type="term" value="F:metal ion binding"/>
    <property type="evidence" value="ECO:0007669"/>
    <property type="project" value="UniProtKB-KW"/>
</dbReference>
<evidence type="ECO:0000313" key="16">
    <source>
        <dbReference type="Proteomes" id="UP001107558"/>
    </source>
</evidence>
<proteinExistence type="inferred from homology"/>
<keyword evidence="7" id="KW-0963">Cytoplasm</keyword>
<dbReference type="InterPro" id="IPR038765">
    <property type="entry name" value="Papain-like_cys_pep_sf"/>
</dbReference>
<dbReference type="InterPro" id="IPR038680">
    <property type="entry name" value="PAW_sf"/>
</dbReference>
<dbReference type="Pfam" id="PF04721">
    <property type="entry name" value="PAW"/>
    <property type="match status" value="1"/>
</dbReference>
<evidence type="ECO:0000256" key="13">
    <source>
        <dbReference type="PROSITE-ProRule" id="PRU00731"/>
    </source>
</evidence>
<dbReference type="Gene3D" id="1.20.58.2190">
    <property type="match status" value="1"/>
</dbReference>
<reference evidence="15" key="1">
    <citation type="submission" date="2021-03" db="EMBL/GenBank/DDBJ databases">
        <title>Chromosome level genome of the anhydrobiotic midge Polypedilum vanderplanki.</title>
        <authorList>
            <person name="Yoshida Y."/>
            <person name="Kikawada T."/>
            <person name="Gusev O."/>
        </authorList>
    </citation>
    <scope>NUCLEOTIDE SEQUENCE</scope>
    <source>
        <strain evidence="15">NIAS01</strain>
        <tissue evidence="15">Whole body or cell culture</tissue>
    </source>
</reference>
<dbReference type="SMART" id="SM00460">
    <property type="entry name" value="TGc"/>
    <property type="match status" value="1"/>
</dbReference>
<evidence type="ECO:0000256" key="10">
    <source>
        <dbReference type="ARBA" id="ARBA00022833"/>
    </source>
</evidence>
<comment type="subcellular location">
    <subcellularLocation>
        <location evidence="3">Cytoplasm</location>
    </subcellularLocation>
</comment>
<dbReference type="GO" id="GO:0000224">
    <property type="term" value="F:peptide-N4-(N-acetyl-beta-glucosaminyl)asparagine amidase activity"/>
    <property type="evidence" value="ECO:0007669"/>
    <property type="project" value="UniProtKB-EC"/>
</dbReference>
<evidence type="ECO:0000256" key="1">
    <source>
        <dbReference type="ARBA" id="ARBA00001650"/>
    </source>
</evidence>
<dbReference type="InterPro" id="IPR036339">
    <property type="entry name" value="PUB-like_dom_sf"/>
</dbReference>
<dbReference type="InterPro" id="IPR002931">
    <property type="entry name" value="Transglutaminase-like"/>
</dbReference>
<comment type="catalytic activity">
    <reaction evidence="1">
        <text>Hydrolysis of an N(4)-(acetyl-beta-D-glucosaminyl)asparagine residue in which the glucosamine residue may be further glycosylated, to yield a (substituted) N-acetyl-beta-D-glucosaminylamine and a peptide containing an aspartate residue.</text>
        <dbReference type="EC" id="3.5.1.52"/>
    </reaction>
</comment>
<comment type="cofactor">
    <cofactor evidence="2">
        <name>Zn(2+)</name>
        <dbReference type="ChEBI" id="CHEBI:29105"/>
    </cofactor>
</comment>
<feature type="domain" description="PAW" evidence="14">
    <location>
        <begin position="434"/>
        <end position="624"/>
    </location>
</feature>
<evidence type="ECO:0000256" key="11">
    <source>
        <dbReference type="ARBA" id="ARBA00024870"/>
    </source>
</evidence>
<accession>A0A9J6C4X5</accession>
<organism evidence="15 16">
    <name type="scientific">Polypedilum vanderplanki</name>
    <name type="common">Sleeping chironomid midge</name>
    <dbReference type="NCBI Taxonomy" id="319348"/>
    <lineage>
        <taxon>Eukaryota</taxon>
        <taxon>Metazoa</taxon>
        <taxon>Ecdysozoa</taxon>
        <taxon>Arthropoda</taxon>
        <taxon>Hexapoda</taxon>
        <taxon>Insecta</taxon>
        <taxon>Pterygota</taxon>
        <taxon>Neoptera</taxon>
        <taxon>Endopterygota</taxon>
        <taxon>Diptera</taxon>
        <taxon>Nematocera</taxon>
        <taxon>Chironomoidea</taxon>
        <taxon>Chironomidae</taxon>
        <taxon>Chironominae</taxon>
        <taxon>Polypedilum</taxon>
        <taxon>Polypedilum</taxon>
    </lineage>
</organism>
<evidence type="ECO:0000256" key="3">
    <source>
        <dbReference type="ARBA" id="ARBA00004496"/>
    </source>
</evidence>
<dbReference type="Gene3D" id="3.10.620.30">
    <property type="match status" value="1"/>
</dbReference>
<evidence type="ECO:0000259" key="14">
    <source>
        <dbReference type="PROSITE" id="PS51398"/>
    </source>
</evidence>
<name>A0A9J6C4X5_POLVA</name>
<dbReference type="GO" id="GO:0005829">
    <property type="term" value="C:cytosol"/>
    <property type="evidence" value="ECO:0007669"/>
    <property type="project" value="TreeGrafter"/>
</dbReference>
<keyword evidence="8" id="KW-0479">Metal-binding</keyword>
<evidence type="ECO:0000256" key="4">
    <source>
        <dbReference type="ARBA" id="ARBA00009390"/>
    </source>
</evidence>
<dbReference type="SUPFAM" id="SSF54001">
    <property type="entry name" value="Cysteine proteinases"/>
    <property type="match status" value="1"/>
</dbReference>
<dbReference type="InterPro" id="IPR006588">
    <property type="entry name" value="Peptide_N_glycanase_PAW_dom"/>
</dbReference>
<comment type="caution">
    <text evidence="15">The sequence shown here is derived from an EMBL/GenBank/DDBJ whole genome shotgun (WGS) entry which is preliminary data.</text>
</comment>
<dbReference type="SUPFAM" id="SSF143503">
    <property type="entry name" value="PUG domain-like"/>
    <property type="match status" value="1"/>
</dbReference>
<comment type="similarity">
    <text evidence="4 13">Belongs to the transglutaminase-like superfamily. PNGase family.</text>
</comment>
<evidence type="ECO:0000256" key="2">
    <source>
        <dbReference type="ARBA" id="ARBA00001947"/>
    </source>
</evidence>